<protein>
    <submittedName>
        <fullName evidence="1">DivIVA domain-containing protein</fullName>
    </submittedName>
</protein>
<organism evidence="1 2">
    <name type="scientific">Micromonospora sonneratiae</name>
    <dbReference type="NCBI Taxonomy" id="1184706"/>
    <lineage>
        <taxon>Bacteria</taxon>
        <taxon>Bacillati</taxon>
        <taxon>Actinomycetota</taxon>
        <taxon>Actinomycetes</taxon>
        <taxon>Micromonosporales</taxon>
        <taxon>Micromonosporaceae</taxon>
        <taxon>Micromonospora</taxon>
    </lineage>
</organism>
<reference evidence="2" key="1">
    <citation type="journal article" date="2019" name="Int. J. Syst. Evol. Microbiol.">
        <title>The Global Catalogue of Microorganisms (GCM) 10K type strain sequencing project: providing services to taxonomists for standard genome sequencing and annotation.</title>
        <authorList>
            <consortium name="The Broad Institute Genomics Platform"/>
            <consortium name="The Broad Institute Genome Sequencing Center for Infectious Disease"/>
            <person name="Wu L."/>
            <person name="Ma J."/>
        </authorList>
    </citation>
    <scope>NUCLEOTIDE SEQUENCE [LARGE SCALE GENOMIC DNA]</scope>
    <source>
        <strain evidence="2">JCM 31037</strain>
    </source>
</reference>
<evidence type="ECO:0000313" key="2">
    <source>
        <dbReference type="Proteomes" id="UP001597260"/>
    </source>
</evidence>
<gene>
    <name evidence="1" type="ORF">ACFQ4H_24325</name>
</gene>
<dbReference type="EMBL" id="JBHTMP010000044">
    <property type="protein sequence ID" value="MFD1324215.1"/>
    <property type="molecule type" value="Genomic_DNA"/>
</dbReference>
<evidence type="ECO:0000313" key="1">
    <source>
        <dbReference type="EMBL" id="MFD1324215.1"/>
    </source>
</evidence>
<dbReference type="NCBIfam" id="TIGR03544">
    <property type="entry name" value="DivI1A_domain"/>
    <property type="match status" value="1"/>
</dbReference>
<sequence>MDSLPDFTIVLRGYDIAQVDAVVRRAAEARVSGDPALRAAVLSELREVSLPVKLRGYDRFQVDDHLRRVTDLLG</sequence>
<comment type="caution">
    <text evidence="1">The sequence shown here is derived from an EMBL/GenBank/DDBJ whole genome shotgun (WGS) entry which is preliminary data.</text>
</comment>
<accession>A0ABW3YL77</accession>
<dbReference type="RefSeq" id="WP_377574478.1">
    <property type="nucleotide sequence ID" value="NZ_JBHTMP010000044.1"/>
</dbReference>
<keyword evidence="2" id="KW-1185">Reference proteome</keyword>
<dbReference type="InterPro" id="IPR019933">
    <property type="entry name" value="DivIVA_domain"/>
</dbReference>
<dbReference type="Proteomes" id="UP001597260">
    <property type="component" value="Unassembled WGS sequence"/>
</dbReference>
<name>A0ABW3YL77_9ACTN</name>
<proteinExistence type="predicted"/>